<keyword evidence="5" id="KW-0238">DNA-binding</keyword>
<dbReference type="PANTHER" id="PTHR47165">
    <property type="entry name" value="OS03G0429900 PROTEIN"/>
    <property type="match status" value="1"/>
</dbReference>
<evidence type="ECO:0000256" key="2">
    <source>
        <dbReference type="ARBA" id="ARBA00022723"/>
    </source>
</evidence>
<dbReference type="InterPro" id="IPR012340">
    <property type="entry name" value="NA-bd_OB-fold"/>
</dbReference>
<evidence type="ECO:0000313" key="8">
    <source>
        <dbReference type="Proteomes" id="UP001341840"/>
    </source>
</evidence>
<proteinExistence type="inferred from homology"/>
<dbReference type="InterPro" id="IPR013955">
    <property type="entry name" value="Rep_factor-A_C"/>
</dbReference>
<dbReference type="Proteomes" id="UP001341840">
    <property type="component" value="Unassembled WGS sequence"/>
</dbReference>
<comment type="similarity">
    <text evidence="1">Belongs to the replication factor A protein 1 family.</text>
</comment>
<sequence>SVEDELEGGARAITTIEDVMNQTDETFCWILAEIMSVEGGVNGWCYLSCFKCAKKVVDVKNGYQCIRCKRITVDPTLRYKLHAIVADGTGCLNLMIWNDEAKQIIGQSAKEVRDSEKGKNVNSLPKAIQALLEKKFLFKVSVSTQNVNSIDHMYAVEKICDDERLLGIYSSANSMEIGDLPKLIRRLLVQELSR</sequence>
<evidence type="ECO:0000256" key="3">
    <source>
        <dbReference type="ARBA" id="ARBA00022771"/>
    </source>
</evidence>
<dbReference type="SUPFAM" id="SSF50249">
    <property type="entry name" value="Nucleic acid-binding proteins"/>
    <property type="match status" value="1"/>
</dbReference>
<dbReference type="InterPro" id="IPR047192">
    <property type="entry name" value="Euk_RPA1_DBD_C"/>
</dbReference>
<feature type="non-terminal residue" evidence="7">
    <location>
        <position position="194"/>
    </location>
</feature>
<evidence type="ECO:0000256" key="4">
    <source>
        <dbReference type="ARBA" id="ARBA00022833"/>
    </source>
</evidence>
<keyword evidence="2" id="KW-0479">Metal-binding</keyword>
<organism evidence="7 8">
    <name type="scientific">Stylosanthes scabra</name>
    <dbReference type="NCBI Taxonomy" id="79078"/>
    <lineage>
        <taxon>Eukaryota</taxon>
        <taxon>Viridiplantae</taxon>
        <taxon>Streptophyta</taxon>
        <taxon>Embryophyta</taxon>
        <taxon>Tracheophyta</taxon>
        <taxon>Spermatophyta</taxon>
        <taxon>Magnoliopsida</taxon>
        <taxon>eudicotyledons</taxon>
        <taxon>Gunneridae</taxon>
        <taxon>Pentapetalae</taxon>
        <taxon>rosids</taxon>
        <taxon>fabids</taxon>
        <taxon>Fabales</taxon>
        <taxon>Fabaceae</taxon>
        <taxon>Papilionoideae</taxon>
        <taxon>50 kb inversion clade</taxon>
        <taxon>dalbergioids sensu lato</taxon>
        <taxon>Dalbergieae</taxon>
        <taxon>Pterocarpus clade</taxon>
        <taxon>Stylosanthes</taxon>
    </lineage>
</organism>
<evidence type="ECO:0000256" key="1">
    <source>
        <dbReference type="ARBA" id="ARBA00005690"/>
    </source>
</evidence>
<accession>A0ABU6VZF2</accession>
<dbReference type="PANTHER" id="PTHR47165:SF4">
    <property type="entry name" value="OS03G0429900 PROTEIN"/>
    <property type="match status" value="1"/>
</dbReference>
<reference evidence="7 8" key="1">
    <citation type="journal article" date="2023" name="Plants (Basel)">
        <title>Bridging the Gap: Combining Genomics and Transcriptomics Approaches to Understand Stylosanthes scabra, an Orphan Legume from the Brazilian Caatinga.</title>
        <authorList>
            <person name="Ferreira-Neto J.R.C."/>
            <person name="da Silva M.D."/>
            <person name="Binneck E."/>
            <person name="de Melo N.F."/>
            <person name="da Silva R.H."/>
            <person name="de Melo A.L.T.M."/>
            <person name="Pandolfi V."/>
            <person name="Bustamante F.O."/>
            <person name="Brasileiro-Vidal A.C."/>
            <person name="Benko-Iseppon A.M."/>
        </authorList>
    </citation>
    <scope>NUCLEOTIDE SEQUENCE [LARGE SCALE GENOMIC DNA]</scope>
    <source>
        <tissue evidence="7">Leaves</tissue>
    </source>
</reference>
<dbReference type="CDD" id="cd04476">
    <property type="entry name" value="RPA1_DBD_C"/>
    <property type="match status" value="1"/>
</dbReference>
<evidence type="ECO:0000256" key="5">
    <source>
        <dbReference type="ARBA" id="ARBA00023125"/>
    </source>
</evidence>
<evidence type="ECO:0000259" key="6">
    <source>
        <dbReference type="Pfam" id="PF08646"/>
    </source>
</evidence>
<dbReference type="EMBL" id="JASCZI010155999">
    <property type="protein sequence ID" value="MED6178506.1"/>
    <property type="molecule type" value="Genomic_DNA"/>
</dbReference>
<protein>
    <recommendedName>
        <fullName evidence="6">Replication factor A C-terminal domain-containing protein</fullName>
    </recommendedName>
</protein>
<dbReference type="Gene3D" id="2.40.50.140">
    <property type="entry name" value="Nucleic acid-binding proteins"/>
    <property type="match status" value="1"/>
</dbReference>
<gene>
    <name evidence="7" type="ORF">PIB30_108271</name>
</gene>
<feature type="domain" description="Replication factor A C-terminal" evidence="6">
    <location>
        <begin position="42"/>
        <end position="148"/>
    </location>
</feature>
<comment type="caution">
    <text evidence="7">The sequence shown here is derived from an EMBL/GenBank/DDBJ whole genome shotgun (WGS) entry which is preliminary data.</text>
</comment>
<keyword evidence="4" id="KW-0862">Zinc</keyword>
<evidence type="ECO:0000313" key="7">
    <source>
        <dbReference type="EMBL" id="MED6178506.1"/>
    </source>
</evidence>
<name>A0ABU6VZF2_9FABA</name>
<keyword evidence="8" id="KW-1185">Reference proteome</keyword>
<feature type="non-terminal residue" evidence="7">
    <location>
        <position position="1"/>
    </location>
</feature>
<keyword evidence="3" id="KW-0863">Zinc-finger</keyword>
<dbReference type="Pfam" id="PF08646">
    <property type="entry name" value="Rep_fac-A_C"/>
    <property type="match status" value="1"/>
</dbReference>